<protein>
    <submittedName>
        <fullName evidence="1">Uncharacterized protein</fullName>
    </submittedName>
</protein>
<evidence type="ECO:0000313" key="2">
    <source>
        <dbReference type="Proteomes" id="UP000233556"/>
    </source>
</evidence>
<evidence type="ECO:0000313" key="1">
    <source>
        <dbReference type="EMBL" id="PKU44486.1"/>
    </source>
</evidence>
<dbReference type="AlphaFoldDB" id="A0A2I0UEK4"/>
<dbReference type="Proteomes" id="UP000233556">
    <property type="component" value="Unassembled WGS sequence"/>
</dbReference>
<keyword evidence="2" id="KW-1185">Reference proteome</keyword>
<sequence>MEDHGGADIHLQPMEEPTLEQISVSKANILGAAESYNSTEDQRQFKALHKFQEETVENAGVENSQEKIPGKTGLVEEIFQLITHLYQSQSRQIAAKKNGWELAEDEDKTAVGLDGGGGGGKL</sequence>
<reference evidence="2" key="1">
    <citation type="submission" date="2017-11" db="EMBL/GenBank/DDBJ databases">
        <authorList>
            <person name="Lima N.C."/>
            <person name="Parody-Merino A.M."/>
            <person name="Battley P.F."/>
            <person name="Fidler A.E."/>
            <person name="Prosdocimi F."/>
        </authorList>
    </citation>
    <scope>NUCLEOTIDE SEQUENCE [LARGE SCALE GENOMIC DNA]</scope>
</reference>
<accession>A0A2I0UEK4</accession>
<name>A0A2I0UEK4_LIMLA</name>
<gene>
    <name evidence="1" type="ORF">llap_5209</name>
</gene>
<reference evidence="2" key="2">
    <citation type="submission" date="2017-12" db="EMBL/GenBank/DDBJ databases">
        <title>Genome sequence of the Bar-tailed Godwit (Limosa lapponica baueri).</title>
        <authorList>
            <person name="Lima N.C.B."/>
            <person name="Parody-Merino A.M."/>
            <person name="Battley P.F."/>
            <person name="Fidler A.E."/>
            <person name="Prosdocimi F."/>
        </authorList>
    </citation>
    <scope>NUCLEOTIDE SEQUENCE [LARGE SCALE GENOMIC DNA]</scope>
</reference>
<dbReference type="EMBL" id="KZ505823">
    <property type="protein sequence ID" value="PKU44486.1"/>
    <property type="molecule type" value="Genomic_DNA"/>
</dbReference>
<proteinExistence type="predicted"/>
<organism evidence="1 2">
    <name type="scientific">Limosa lapponica baueri</name>
    <dbReference type="NCBI Taxonomy" id="1758121"/>
    <lineage>
        <taxon>Eukaryota</taxon>
        <taxon>Metazoa</taxon>
        <taxon>Chordata</taxon>
        <taxon>Craniata</taxon>
        <taxon>Vertebrata</taxon>
        <taxon>Euteleostomi</taxon>
        <taxon>Archelosauria</taxon>
        <taxon>Archosauria</taxon>
        <taxon>Dinosauria</taxon>
        <taxon>Saurischia</taxon>
        <taxon>Theropoda</taxon>
        <taxon>Coelurosauria</taxon>
        <taxon>Aves</taxon>
        <taxon>Neognathae</taxon>
        <taxon>Neoaves</taxon>
        <taxon>Charadriiformes</taxon>
        <taxon>Scolopacidae</taxon>
        <taxon>Limosa</taxon>
    </lineage>
</organism>